<feature type="domain" description="6-phosphogluconate dehydrogenase C-terminal" evidence="5">
    <location>
        <begin position="169"/>
        <end position="297"/>
    </location>
</feature>
<accession>A0A1C3TJX1</accession>
<gene>
    <name evidence="6" type="primary">gnd</name>
    <name evidence="6" type="ORF">BN444_02216</name>
</gene>
<evidence type="ECO:0000259" key="5">
    <source>
        <dbReference type="SMART" id="SM01350"/>
    </source>
</evidence>
<dbReference type="InterPro" id="IPR013328">
    <property type="entry name" value="6PGD_dom2"/>
</dbReference>
<dbReference type="InterPro" id="IPR004849">
    <property type="entry name" value="6DGDH_YqeC"/>
</dbReference>
<dbReference type="Pfam" id="PF00393">
    <property type="entry name" value="6PGD"/>
    <property type="match status" value="1"/>
</dbReference>
<dbReference type="InterPro" id="IPR006115">
    <property type="entry name" value="6PGDH_NADP-bd"/>
</dbReference>
<dbReference type="GO" id="GO:0016054">
    <property type="term" value="P:organic acid catabolic process"/>
    <property type="evidence" value="ECO:0007669"/>
    <property type="project" value="UniProtKB-ARBA"/>
</dbReference>
<dbReference type="PRINTS" id="PR00076">
    <property type="entry name" value="6PGDHDRGNASE"/>
</dbReference>
<dbReference type="SUPFAM" id="SSF48179">
    <property type="entry name" value="6-phosphogluconate dehydrogenase C-terminal domain-like"/>
    <property type="match status" value="1"/>
</dbReference>
<protein>
    <submittedName>
        <fullName evidence="6">6-phosphogluconate dehydrogenase</fullName>
        <ecNumber evidence="6">1.1.1.44</ecNumber>
    </submittedName>
</protein>
<dbReference type="InterPro" id="IPR002204">
    <property type="entry name" value="3-OH-isobutyrate_DH-rel_CS"/>
</dbReference>
<dbReference type="InterPro" id="IPR006183">
    <property type="entry name" value="Pgluconate_DH"/>
</dbReference>
<evidence type="ECO:0000256" key="3">
    <source>
        <dbReference type="ARBA" id="ARBA00023002"/>
    </source>
</evidence>
<evidence type="ECO:0000256" key="1">
    <source>
        <dbReference type="ARBA" id="ARBA00004959"/>
    </source>
</evidence>
<name>A0A1C3TJX1_XANCT</name>
<dbReference type="AlphaFoldDB" id="A0A1C3TJX1"/>
<dbReference type="RefSeq" id="WP_003477727.1">
    <property type="nucleotide sequence ID" value="NZ_LT604072.1"/>
</dbReference>
<evidence type="ECO:0000313" key="7">
    <source>
        <dbReference type="Proteomes" id="UP000093071"/>
    </source>
</evidence>
<comment type="similarity">
    <text evidence="2">Belongs to the 6-phosphogluconate dehydrogenase family.</text>
</comment>
<dbReference type="PANTHER" id="PTHR11811">
    <property type="entry name" value="6-PHOSPHOGLUCONATE DEHYDROGENASE"/>
    <property type="match status" value="1"/>
</dbReference>
<dbReference type="NCBIfam" id="TIGR00872">
    <property type="entry name" value="gnd_rel"/>
    <property type="match status" value="1"/>
</dbReference>
<dbReference type="EC" id="1.1.1.44" evidence="6"/>
<dbReference type="PROSITE" id="PS00895">
    <property type="entry name" value="3_HYDROXYISOBUT_DH"/>
    <property type="match status" value="1"/>
</dbReference>
<keyword evidence="4" id="KW-0311">Gluconate utilization</keyword>
<keyword evidence="3 6" id="KW-0560">Oxidoreductase</keyword>
<dbReference type="InterPro" id="IPR036291">
    <property type="entry name" value="NAD(P)-bd_dom_sf"/>
</dbReference>
<dbReference type="NCBIfam" id="NF007161">
    <property type="entry name" value="PRK09599.1"/>
    <property type="match status" value="1"/>
</dbReference>
<dbReference type="EMBL" id="LT604072">
    <property type="protein sequence ID" value="SCB03524.1"/>
    <property type="molecule type" value="Genomic_DNA"/>
</dbReference>
<dbReference type="Gene3D" id="1.10.1040.10">
    <property type="entry name" value="N-(1-d-carboxylethyl)-l-norvaline Dehydrogenase, domain 2"/>
    <property type="match status" value="1"/>
</dbReference>
<dbReference type="GO" id="GO:0006098">
    <property type="term" value="P:pentose-phosphate shunt"/>
    <property type="evidence" value="ECO:0007669"/>
    <property type="project" value="UniProtKB-UniPathway"/>
</dbReference>
<dbReference type="GO" id="GO:0019521">
    <property type="term" value="P:D-gluconate metabolic process"/>
    <property type="evidence" value="ECO:0007669"/>
    <property type="project" value="UniProtKB-KW"/>
</dbReference>
<dbReference type="Pfam" id="PF03446">
    <property type="entry name" value="NAD_binding_2"/>
    <property type="match status" value="1"/>
</dbReference>
<dbReference type="GO" id="GO:0050661">
    <property type="term" value="F:NADP binding"/>
    <property type="evidence" value="ECO:0007669"/>
    <property type="project" value="InterPro"/>
</dbReference>
<dbReference type="UniPathway" id="UPA00115"/>
<evidence type="ECO:0000256" key="4">
    <source>
        <dbReference type="ARBA" id="ARBA00023064"/>
    </source>
</evidence>
<organism evidence="6 7">
    <name type="scientific">Xanthomonas translucens pv. translucens DSM 18974</name>
    <dbReference type="NCBI Taxonomy" id="1261556"/>
    <lineage>
        <taxon>Bacteria</taxon>
        <taxon>Pseudomonadati</taxon>
        <taxon>Pseudomonadota</taxon>
        <taxon>Gammaproteobacteria</taxon>
        <taxon>Lysobacterales</taxon>
        <taxon>Lysobacteraceae</taxon>
        <taxon>Xanthomonas</taxon>
        <taxon>Xanthomonas translucens group</taxon>
    </lineage>
</organism>
<dbReference type="SMART" id="SM01350">
    <property type="entry name" value="6PGD"/>
    <property type="match status" value="1"/>
</dbReference>
<comment type="pathway">
    <text evidence="1">Carbohydrate degradation; pentose phosphate pathway.</text>
</comment>
<sequence>MELGLVGLGRMGANMAERLVRGGHRVVGFDLGEAARSAAQQRGVETVDAMAALVAALPAPRAVWLMVPAGKIVDATLAVLLPLLGEGDVVVDGGNSYYKDSMRRAGELAAHGIAYVDCGTSGGVWGLQEGYSLMIGGDAAAVSRLDPLFATLAPAADAGWGRVGPSGAGHFTKMVHNGIEYGMMQAYAEGFALMARKQEFTLDLHQVAEVWRQGSVVRSWLLDLCSDALGSNPSLAGIAPYVEDSGEGRWTVAEAIDLNVPAPVITLSLLERLRSRDDDSFTDKLLSAMRNQFGGHAIKHETQAVPPSGSAAG</sequence>
<evidence type="ECO:0000313" key="6">
    <source>
        <dbReference type="EMBL" id="SCB03524.1"/>
    </source>
</evidence>
<proteinExistence type="inferred from homology"/>
<dbReference type="Proteomes" id="UP000093071">
    <property type="component" value="Chromosome I"/>
</dbReference>
<dbReference type="SUPFAM" id="SSF51735">
    <property type="entry name" value="NAD(P)-binding Rossmann-fold domains"/>
    <property type="match status" value="1"/>
</dbReference>
<reference evidence="7" key="1">
    <citation type="submission" date="2016-07" db="EMBL/GenBank/DDBJ databases">
        <authorList>
            <person name="Jaenicke Sebastian"/>
        </authorList>
    </citation>
    <scope>NUCLEOTIDE SEQUENCE [LARGE SCALE GENOMIC DNA]</scope>
</reference>
<dbReference type="InterPro" id="IPR008927">
    <property type="entry name" value="6-PGluconate_DH-like_C_sf"/>
</dbReference>
<dbReference type="InterPro" id="IPR006114">
    <property type="entry name" value="6PGDH_C"/>
</dbReference>
<evidence type="ECO:0000256" key="2">
    <source>
        <dbReference type="ARBA" id="ARBA00008419"/>
    </source>
</evidence>
<dbReference type="GO" id="GO:0004616">
    <property type="term" value="F:phosphogluconate dehydrogenase (decarboxylating) activity"/>
    <property type="evidence" value="ECO:0007669"/>
    <property type="project" value="UniProtKB-EC"/>
</dbReference>
<dbReference type="PATRIC" id="fig|1261556.5.peg.758"/>
<dbReference type="Gene3D" id="3.40.50.720">
    <property type="entry name" value="NAD(P)-binding Rossmann-like Domain"/>
    <property type="match status" value="1"/>
</dbReference>